<feature type="compositionally biased region" description="Basic and acidic residues" evidence="2">
    <location>
        <begin position="283"/>
        <end position="310"/>
    </location>
</feature>
<feature type="compositionally biased region" description="Basic and acidic residues" evidence="2">
    <location>
        <begin position="261"/>
        <end position="275"/>
    </location>
</feature>
<evidence type="ECO:0000256" key="2">
    <source>
        <dbReference type="SAM" id="MobiDB-lite"/>
    </source>
</evidence>
<feature type="coiled-coil region" evidence="1">
    <location>
        <begin position="150"/>
        <end position="177"/>
    </location>
</feature>
<feature type="compositionally biased region" description="Polar residues" evidence="2">
    <location>
        <begin position="405"/>
        <end position="423"/>
    </location>
</feature>
<evidence type="ECO:0000256" key="1">
    <source>
        <dbReference type="SAM" id="Coils"/>
    </source>
</evidence>
<keyword evidence="3" id="KW-1133">Transmembrane helix</keyword>
<accession>A0AAV2PT35</accession>
<evidence type="ECO:0000313" key="4">
    <source>
        <dbReference type="EMBL" id="CAL4064318.1"/>
    </source>
</evidence>
<evidence type="ECO:0000256" key="3">
    <source>
        <dbReference type="SAM" id="Phobius"/>
    </source>
</evidence>
<feature type="region of interest" description="Disordered" evidence="2">
    <location>
        <begin position="219"/>
        <end position="423"/>
    </location>
</feature>
<dbReference type="AlphaFoldDB" id="A0AAV2PT35"/>
<reference evidence="4 5" key="1">
    <citation type="submission" date="2024-05" db="EMBL/GenBank/DDBJ databases">
        <authorList>
            <person name="Wallberg A."/>
        </authorList>
    </citation>
    <scope>NUCLEOTIDE SEQUENCE [LARGE SCALE GENOMIC DNA]</scope>
</reference>
<proteinExistence type="predicted"/>
<protein>
    <submittedName>
        <fullName evidence="4">Uncharacterized protein</fullName>
    </submittedName>
</protein>
<feature type="transmembrane region" description="Helical" evidence="3">
    <location>
        <begin position="182"/>
        <end position="208"/>
    </location>
</feature>
<evidence type="ECO:0000313" key="5">
    <source>
        <dbReference type="Proteomes" id="UP001497623"/>
    </source>
</evidence>
<keyword evidence="3" id="KW-0812">Transmembrane</keyword>
<organism evidence="4 5">
    <name type="scientific">Meganyctiphanes norvegica</name>
    <name type="common">Northern krill</name>
    <name type="synonym">Thysanopoda norvegica</name>
    <dbReference type="NCBI Taxonomy" id="48144"/>
    <lineage>
        <taxon>Eukaryota</taxon>
        <taxon>Metazoa</taxon>
        <taxon>Ecdysozoa</taxon>
        <taxon>Arthropoda</taxon>
        <taxon>Crustacea</taxon>
        <taxon>Multicrustacea</taxon>
        <taxon>Malacostraca</taxon>
        <taxon>Eumalacostraca</taxon>
        <taxon>Eucarida</taxon>
        <taxon>Euphausiacea</taxon>
        <taxon>Euphausiidae</taxon>
        <taxon>Meganyctiphanes</taxon>
    </lineage>
</organism>
<feature type="non-terminal residue" evidence="4">
    <location>
        <position position="1"/>
    </location>
</feature>
<feature type="compositionally biased region" description="Basic and acidic residues" evidence="2">
    <location>
        <begin position="390"/>
        <end position="400"/>
    </location>
</feature>
<keyword evidence="1" id="KW-0175">Coiled coil</keyword>
<sequence length="423" mass="46718">PTIPEPSTEKDLFEDTQEALASIKQSYDDLLALASSLTTTTIAPTPTTTSTTTAAAPLAAKSSVGETQEKMLYLTNNRNRNDAKCTTDICVNITSIIDQIQKTTTGVEKWTVASNELQELNAESTTLKFQVTEANDTHKEDFKTDAVFIEQQVEEKKTDLEDAIKSVEEKIDEIKQQDTNSLILVSVIGTVGGLIVIALVGTSVYAFIAKGKKDHTVGIDGPAAHIPMKDLDSPQGQEPSNVPEREPQRQNPNTMQAPREPANEIRRSTSARDPHSAQPARSPPRDIERSASTREGYSDQHARYPPRHYEQPSSSRDPNVTRAPRGLARIDDPLASQSPKKQPPVVPKKPQVYSRLNPRTHNDSSDSNANSFGINRPFSEPRLPKVRAGAYDERPRDASPYRDPYSQSPQRSGSRSTQRPNHY</sequence>
<dbReference type="Proteomes" id="UP001497623">
    <property type="component" value="Unassembled WGS sequence"/>
</dbReference>
<dbReference type="EMBL" id="CAXKWB010001416">
    <property type="protein sequence ID" value="CAL4064318.1"/>
    <property type="molecule type" value="Genomic_DNA"/>
</dbReference>
<keyword evidence="3" id="KW-0472">Membrane</keyword>
<comment type="caution">
    <text evidence="4">The sequence shown here is derived from an EMBL/GenBank/DDBJ whole genome shotgun (WGS) entry which is preliminary data.</text>
</comment>
<keyword evidence="5" id="KW-1185">Reference proteome</keyword>
<gene>
    <name evidence="4" type="ORF">MNOR_LOCUS3967</name>
</gene>
<name>A0AAV2PT35_MEGNR</name>